<dbReference type="EMBL" id="BMAV01018320">
    <property type="protein sequence ID" value="GFY70546.1"/>
    <property type="molecule type" value="Genomic_DNA"/>
</dbReference>
<dbReference type="GO" id="GO:0003676">
    <property type="term" value="F:nucleic acid binding"/>
    <property type="evidence" value="ECO:0007669"/>
    <property type="project" value="InterPro"/>
</dbReference>
<keyword evidence="1" id="KW-0732">Signal</keyword>
<keyword evidence="3" id="KW-1185">Reference proteome</keyword>
<evidence type="ECO:0008006" key="4">
    <source>
        <dbReference type="Google" id="ProtNLM"/>
    </source>
</evidence>
<gene>
    <name evidence="2" type="ORF">TNIN_304071</name>
</gene>
<protein>
    <recommendedName>
        <fullName evidence="4">Transposase</fullName>
    </recommendedName>
</protein>
<sequence length="107" mass="12153">MRGGSLMVWLTVVYVERISLFLNGSQNHEEYVQVFESELFNNASQAVGESRVYQEDDAPIHTANAAKNCFFSPRNIRVLPWPAKNSDISHVKNYLGNARLTDISYKS</sequence>
<accession>A0A8X6YGE2</accession>
<evidence type="ECO:0000256" key="1">
    <source>
        <dbReference type="SAM" id="SignalP"/>
    </source>
</evidence>
<organism evidence="2 3">
    <name type="scientific">Trichonephila inaurata madagascariensis</name>
    <dbReference type="NCBI Taxonomy" id="2747483"/>
    <lineage>
        <taxon>Eukaryota</taxon>
        <taxon>Metazoa</taxon>
        <taxon>Ecdysozoa</taxon>
        <taxon>Arthropoda</taxon>
        <taxon>Chelicerata</taxon>
        <taxon>Arachnida</taxon>
        <taxon>Araneae</taxon>
        <taxon>Araneomorphae</taxon>
        <taxon>Entelegynae</taxon>
        <taxon>Araneoidea</taxon>
        <taxon>Nephilidae</taxon>
        <taxon>Trichonephila</taxon>
        <taxon>Trichonephila inaurata</taxon>
    </lineage>
</organism>
<dbReference type="Proteomes" id="UP000886998">
    <property type="component" value="Unassembled WGS sequence"/>
</dbReference>
<name>A0A8X6YGE2_9ARAC</name>
<dbReference type="AlphaFoldDB" id="A0A8X6YGE2"/>
<dbReference type="Gene3D" id="3.30.420.10">
    <property type="entry name" value="Ribonuclease H-like superfamily/Ribonuclease H"/>
    <property type="match status" value="1"/>
</dbReference>
<comment type="caution">
    <text evidence="2">The sequence shown here is derived from an EMBL/GenBank/DDBJ whole genome shotgun (WGS) entry which is preliminary data.</text>
</comment>
<proteinExistence type="predicted"/>
<reference evidence="2" key="1">
    <citation type="submission" date="2020-08" db="EMBL/GenBank/DDBJ databases">
        <title>Multicomponent nature underlies the extraordinary mechanical properties of spider dragline silk.</title>
        <authorList>
            <person name="Kono N."/>
            <person name="Nakamura H."/>
            <person name="Mori M."/>
            <person name="Yoshida Y."/>
            <person name="Ohtoshi R."/>
            <person name="Malay A.D."/>
            <person name="Moran D.A.P."/>
            <person name="Tomita M."/>
            <person name="Numata K."/>
            <person name="Arakawa K."/>
        </authorList>
    </citation>
    <scope>NUCLEOTIDE SEQUENCE</scope>
</reference>
<feature type="signal peptide" evidence="1">
    <location>
        <begin position="1"/>
        <end position="15"/>
    </location>
</feature>
<evidence type="ECO:0000313" key="3">
    <source>
        <dbReference type="Proteomes" id="UP000886998"/>
    </source>
</evidence>
<dbReference type="OrthoDB" id="9996331at2759"/>
<evidence type="ECO:0000313" key="2">
    <source>
        <dbReference type="EMBL" id="GFY70546.1"/>
    </source>
</evidence>
<feature type="chain" id="PRO_5036492210" description="Transposase" evidence="1">
    <location>
        <begin position="16"/>
        <end position="107"/>
    </location>
</feature>
<dbReference type="InterPro" id="IPR036397">
    <property type="entry name" value="RNaseH_sf"/>
</dbReference>